<dbReference type="SUPFAM" id="SSF47769">
    <property type="entry name" value="SAM/Pointed domain"/>
    <property type="match status" value="1"/>
</dbReference>
<name>A0AAQ4ELC6_AMBAM</name>
<reference evidence="1 2" key="1">
    <citation type="journal article" date="2023" name="Arcadia Sci">
        <title>De novo assembly of a long-read Amblyomma americanum tick genome.</title>
        <authorList>
            <person name="Chou S."/>
            <person name="Poskanzer K.E."/>
            <person name="Rollins M."/>
            <person name="Thuy-Boun P.S."/>
        </authorList>
    </citation>
    <scope>NUCLEOTIDE SEQUENCE [LARGE SCALE GENOMIC DNA]</scope>
    <source>
        <strain evidence="1">F_SG_1</strain>
        <tissue evidence="1">Salivary glands</tissue>
    </source>
</reference>
<sequence length="100" mass="10922">MANQEELNREQVQNLLEHLALLAAENPRGWTVAGAIAHIASIPSCTGCVEEFSAQVTNRKALRLLTEEYLVNTMGMNFGMALKVCDVIRSLIPAVDHATT</sequence>
<dbReference type="EMBL" id="JARKHS020013936">
    <property type="protein sequence ID" value="KAK8775579.1"/>
    <property type="molecule type" value="Genomic_DNA"/>
</dbReference>
<gene>
    <name evidence="1" type="ORF">V5799_031085</name>
</gene>
<accession>A0AAQ4ELC6</accession>
<dbReference type="Gene3D" id="1.10.150.50">
    <property type="entry name" value="Transcription Factor, Ets-1"/>
    <property type="match status" value="1"/>
</dbReference>
<protein>
    <submittedName>
        <fullName evidence="1">Uncharacterized protein</fullName>
    </submittedName>
</protein>
<organism evidence="1 2">
    <name type="scientific">Amblyomma americanum</name>
    <name type="common">Lone star tick</name>
    <dbReference type="NCBI Taxonomy" id="6943"/>
    <lineage>
        <taxon>Eukaryota</taxon>
        <taxon>Metazoa</taxon>
        <taxon>Ecdysozoa</taxon>
        <taxon>Arthropoda</taxon>
        <taxon>Chelicerata</taxon>
        <taxon>Arachnida</taxon>
        <taxon>Acari</taxon>
        <taxon>Parasitiformes</taxon>
        <taxon>Ixodida</taxon>
        <taxon>Ixodoidea</taxon>
        <taxon>Ixodidae</taxon>
        <taxon>Amblyomminae</taxon>
        <taxon>Amblyomma</taxon>
    </lineage>
</organism>
<evidence type="ECO:0000313" key="1">
    <source>
        <dbReference type="EMBL" id="KAK8775579.1"/>
    </source>
</evidence>
<dbReference type="InterPro" id="IPR013761">
    <property type="entry name" value="SAM/pointed_sf"/>
</dbReference>
<comment type="caution">
    <text evidence="1">The sequence shown here is derived from an EMBL/GenBank/DDBJ whole genome shotgun (WGS) entry which is preliminary data.</text>
</comment>
<dbReference type="AlphaFoldDB" id="A0AAQ4ELC6"/>
<evidence type="ECO:0000313" key="2">
    <source>
        <dbReference type="Proteomes" id="UP001321473"/>
    </source>
</evidence>
<keyword evidence="2" id="KW-1185">Reference proteome</keyword>
<dbReference type="Proteomes" id="UP001321473">
    <property type="component" value="Unassembled WGS sequence"/>
</dbReference>
<proteinExistence type="predicted"/>